<accession>A0A8W8MFD6</accession>
<evidence type="ECO:0000259" key="2">
    <source>
        <dbReference type="SMART" id="SM01083"/>
    </source>
</evidence>
<dbReference type="OrthoDB" id="6253837at2759"/>
<name>A0A8W8MFD6_MAGGI</name>
<dbReference type="PANTHER" id="PTHR13151:SF2">
    <property type="entry name" value="COREPRESSOR INTERACTING WITH RBPJ 1"/>
    <property type="match status" value="1"/>
</dbReference>
<dbReference type="EnsemblMetazoa" id="G32084.1">
    <property type="protein sequence ID" value="G32084.1:cds"/>
    <property type="gene ID" value="G32084"/>
</dbReference>
<feature type="compositionally biased region" description="Basic residues" evidence="1">
    <location>
        <begin position="210"/>
        <end position="220"/>
    </location>
</feature>
<dbReference type="InterPro" id="IPR040014">
    <property type="entry name" value="CIR1"/>
</dbReference>
<reference evidence="3" key="1">
    <citation type="submission" date="2022-08" db="UniProtKB">
        <authorList>
            <consortium name="EnsemblMetazoa"/>
        </authorList>
    </citation>
    <scope>IDENTIFICATION</scope>
    <source>
        <strain evidence="3">05x7-T-G4-1.051#20</strain>
    </source>
</reference>
<keyword evidence="4" id="KW-1185">Reference proteome</keyword>
<feature type="compositionally biased region" description="Basic residues" evidence="1">
    <location>
        <begin position="233"/>
        <end position="246"/>
    </location>
</feature>
<feature type="compositionally biased region" description="Basic residues" evidence="1">
    <location>
        <begin position="379"/>
        <end position="388"/>
    </location>
</feature>
<feature type="domain" description="CBF1-interacting co-repressor CIR N-terminal" evidence="2">
    <location>
        <begin position="13"/>
        <end position="49"/>
    </location>
</feature>
<dbReference type="SMART" id="SM01083">
    <property type="entry name" value="Cir_N"/>
    <property type="match status" value="1"/>
</dbReference>
<feature type="compositionally biased region" description="Basic and acidic residues" evidence="1">
    <location>
        <begin position="247"/>
        <end position="258"/>
    </location>
</feature>
<organism evidence="3 4">
    <name type="scientific">Magallana gigas</name>
    <name type="common">Pacific oyster</name>
    <name type="synonym">Crassostrea gigas</name>
    <dbReference type="NCBI Taxonomy" id="29159"/>
    <lineage>
        <taxon>Eukaryota</taxon>
        <taxon>Metazoa</taxon>
        <taxon>Spiralia</taxon>
        <taxon>Lophotrochozoa</taxon>
        <taxon>Mollusca</taxon>
        <taxon>Bivalvia</taxon>
        <taxon>Autobranchia</taxon>
        <taxon>Pteriomorphia</taxon>
        <taxon>Ostreida</taxon>
        <taxon>Ostreoidea</taxon>
        <taxon>Ostreidae</taxon>
        <taxon>Magallana</taxon>
    </lineage>
</organism>
<dbReference type="AlphaFoldDB" id="A0A8W8MFD6"/>
<sequence>MGKGFNNYMTKKFFHPGSKDNIKRVWMAQQKTNYEKQKQDDLLSQYQKEQEMYKNRALLGDEKAKLGLSFMYDAPPGLKKKEVEEKEAEVKFEWQRKYNAPREQYAKDDETIRDQPFGIEVRNVRCIKCRKWGHVNTDRICPLFNQDLTAEPPQPSTSASSLLEGLRSDGFTLKKSILGKMADNVDTEKLLESEDEDDPEVKFLKSLNPKQRKKLLKKLNKLQSGKEDGKVNKDKKKKKKKHRKKSRSSEEESDTDTKFHRKKRNSMSKSDSDDSDNEQRRRQKFRQQGMRQPQDDRDYRGGGRSQHRQRRSPSLSDSSPQRGSRDQGSRRRDNQRSKSRDRSADFRAGHRRGRSSSVERKKDSIHERDRRRNIDNARRSRSPNHRGRGGYEVDRERPKRSRRSSSSSSDGGGASSRRHRSRSLERGHRSSRRSVSPQRNRRDNYSSRKRRSSSRNEH</sequence>
<protein>
    <recommendedName>
        <fullName evidence="2">CBF1-interacting co-repressor CIR N-terminal domain-containing protein</fullName>
    </recommendedName>
</protein>
<evidence type="ECO:0000313" key="3">
    <source>
        <dbReference type="EnsemblMetazoa" id="G32084.1:cds"/>
    </source>
</evidence>
<feature type="compositionally biased region" description="Basic and acidic residues" evidence="1">
    <location>
        <begin position="357"/>
        <end position="378"/>
    </location>
</feature>
<dbReference type="OMA" id="CSMYSIS"/>
<evidence type="ECO:0000256" key="1">
    <source>
        <dbReference type="SAM" id="MobiDB-lite"/>
    </source>
</evidence>
<feature type="region of interest" description="Disordered" evidence="1">
    <location>
        <begin position="190"/>
        <end position="458"/>
    </location>
</feature>
<feature type="compositionally biased region" description="Basic residues" evidence="1">
    <location>
        <begin position="447"/>
        <end position="458"/>
    </location>
</feature>
<dbReference type="InterPro" id="IPR019339">
    <property type="entry name" value="CIR_N_dom"/>
</dbReference>
<dbReference type="GO" id="GO:0003714">
    <property type="term" value="F:transcription corepressor activity"/>
    <property type="evidence" value="ECO:0007669"/>
    <property type="project" value="InterPro"/>
</dbReference>
<dbReference type="GO" id="GO:0005634">
    <property type="term" value="C:nucleus"/>
    <property type="evidence" value="ECO:0007669"/>
    <property type="project" value="TreeGrafter"/>
</dbReference>
<dbReference type="PANTHER" id="PTHR13151">
    <property type="entry name" value="CBF1 INTERACTING COREPRESSOR CIR"/>
    <property type="match status" value="1"/>
</dbReference>
<evidence type="ECO:0000313" key="4">
    <source>
        <dbReference type="Proteomes" id="UP000005408"/>
    </source>
</evidence>
<dbReference type="Proteomes" id="UP000005408">
    <property type="component" value="Unassembled WGS sequence"/>
</dbReference>
<feature type="compositionally biased region" description="Basic and acidic residues" evidence="1">
    <location>
        <begin position="323"/>
        <end position="348"/>
    </location>
</feature>
<dbReference type="Pfam" id="PF10197">
    <property type="entry name" value="Cir_N"/>
    <property type="match status" value="1"/>
</dbReference>
<proteinExistence type="predicted"/>